<proteinExistence type="inferred from homology"/>
<dbReference type="InterPro" id="IPR036008">
    <property type="entry name" value="Aconitase_4Fe-4S_dom"/>
</dbReference>
<sequence>MKTAVEKILSRASGRDAEAGDIVEAEIDVYMIHDPMGALVDDALRDSCGEPRHPERVVAVQDHFVPAKDIESANLSKRLREFCSKWGVKHHYDVGWGICHVVLPEEGHAAPGDVIVGTDSHMPTLGALGTFSVGIGATEMAAALIMGKLWFRVPETILVKLDGSLPEMVFAKDIILKLISMIGVDGANYKALEFNGSILKVMEMDERFVLTNMSVEAGAKTAIIPVDDVTLSYLNGRLRRAPRPEYSDDGSHSDEISIDVSSLEPLVAIPHSPANVKPASEVDAEIDQAFIGSCTGGRLKDLEVAARILRGRRVKEGVRLIVIPASRRIYLEALRRGIIDILIESGATIGPPSCGPCLGAHLGVLAEGEVAISTSNRNFRGRMGHPESRVYLASAATVAASAVEGRIVDPRVIA</sequence>
<protein>
    <recommendedName>
        <fullName evidence="6">3-isopropylmalate dehydratase large subunit</fullName>
        <ecNumber evidence="6">4.2.1.33</ecNumber>
    </recommendedName>
    <alternativeName>
        <fullName evidence="6">Alpha-IPM isomerase</fullName>
        <shortName evidence="6">IPMI</shortName>
    </alternativeName>
    <alternativeName>
        <fullName evidence="6">Isopropylmalate isomerase</fullName>
    </alternativeName>
</protein>
<comment type="caution">
    <text evidence="8">The sequence shown here is derived from an EMBL/GenBank/DDBJ whole genome shotgun (WGS) entry which is preliminary data.</text>
</comment>
<feature type="binding site" evidence="6">
    <location>
        <position position="357"/>
    </location>
    <ligand>
        <name>[4Fe-4S] cluster</name>
        <dbReference type="ChEBI" id="CHEBI:49883"/>
    </ligand>
</feature>
<dbReference type="InterPro" id="IPR018136">
    <property type="entry name" value="Aconitase_4Fe-4S_BS"/>
</dbReference>
<dbReference type="CDD" id="cd01583">
    <property type="entry name" value="IPMI"/>
    <property type="match status" value="1"/>
</dbReference>
<organism evidence="8 9">
    <name type="scientific">Candidatus Korarchaeum cryptofilum</name>
    <dbReference type="NCBI Taxonomy" id="498846"/>
    <lineage>
        <taxon>Archaea</taxon>
        <taxon>Thermoproteota</taxon>
        <taxon>Candidatus Korarchaeia</taxon>
        <taxon>Candidatus Korarchaeales</taxon>
        <taxon>Candidatus Korarchaeaceae</taxon>
        <taxon>Candidatus Korarchaeum</taxon>
    </lineage>
</organism>
<comment type="subunit">
    <text evidence="6">Heterodimer of LeuC and LeuD.</text>
</comment>
<feature type="binding site" evidence="6">
    <location>
        <position position="294"/>
    </location>
    <ligand>
        <name>[4Fe-4S] cluster</name>
        <dbReference type="ChEBI" id="CHEBI:49883"/>
    </ligand>
</feature>
<comment type="pathway">
    <text evidence="6">Amino-acid biosynthesis; L-leucine biosynthesis; L-leucine from 3-methyl-2-oxobutanoate: step 2/4.</text>
</comment>
<evidence type="ECO:0000313" key="9">
    <source>
        <dbReference type="Proteomes" id="UP000278149"/>
    </source>
</evidence>
<dbReference type="Gene3D" id="3.30.499.10">
    <property type="entry name" value="Aconitase, domain 3"/>
    <property type="match status" value="2"/>
</dbReference>
<evidence type="ECO:0000313" key="8">
    <source>
        <dbReference type="EMBL" id="RSN67137.1"/>
    </source>
</evidence>
<dbReference type="NCBIfam" id="TIGR02086">
    <property type="entry name" value="IPMI_arch"/>
    <property type="match status" value="1"/>
</dbReference>
<dbReference type="HAMAP" id="MF_01027">
    <property type="entry name" value="LeuC_type2"/>
    <property type="match status" value="1"/>
</dbReference>
<dbReference type="EC" id="4.2.1.33" evidence="6"/>
<keyword evidence="6" id="KW-0100">Branched-chain amino acid biosynthesis</keyword>
<dbReference type="PRINTS" id="PR00415">
    <property type="entry name" value="ACONITASE"/>
</dbReference>
<dbReference type="InterPro" id="IPR001030">
    <property type="entry name" value="Acoase/IPM_deHydtase_lsu_aba"/>
</dbReference>
<evidence type="ECO:0000256" key="3">
    <source>
        <dbReference type="ARBA" id="ARBA00023004"/>
    </source>
</evidence>
<feature type="binding site" evidence="6">
    <location>
        <position position="354"/>
    </location>
    <ligand>
        <name>[4Fe-4S] cluster</name>
        <dbReference type="ChEBI" id="CHEBI:49883"/>
    </ligand>
</feature>
<comment type="cofactor">
    <cofactor evidence="6">
        <name>[4Fe-4S] cluster</name>
        <dbReference type="ChEBI" id="CHEBI:49883"/>
    </cofactor>
    <text evidence="6">Binds 1 [4Fe-4S] cluster per subunit.</text>
</comment>
<feature type="domain" description="Aconitase/3-isopropylmalate dehydratase large subunit alpha/beta/alpha" evidence="7">
    <location>
        <begin position="7"/>
        <end position="280"/>
    </location>
</feature>
<reference evidence="8 9" key="1">
    <citation type="submission" date="2018-10" db="EMBL/GenBank/DDBJ databases">
        <title>Co-occurring genomic capacity for anaerobic methane metabolism and dissimilatory sulfite reduction discovered in the Korarchaeota.</title>
        <authorList>
            <person name="Mckay L.J."/>
            <person name="Dlakic M."/>
            <person name="Fields M.W."/>
            <person name="Delmont T.O."/>
            <person name="Eren A.M."/>
            <person name="Jay Z.J."/>
            <person name="Klingelsmith K.B."/>
            <person name="Rusch D.B."/>
            <person name="Inskeep W.P."/>
        </authorList>
    </citation>
    <scope>NUCLEOTIDE SEQUENCE [LARGE SCALE GENOMIC DNA]</scope>
    <source>
        <strain evidence="8 9">WS</strain>
    </source>
</reference>
<dbReference type="RefSeq" id="WP_125742904.1">
    <property type="nucleotide sequence ID" value="NZ_RCOR01000049.1"/>
</dbReference>
<dbReference type="EMBL" id="RCOR01000049">
    <property type="protein sequence ID" value="RSN67137.1"/>
    <property type="molecule type" value="Genomic_DNA"/>
</dbReference>
<dbReference type="GO" id="GO:0003861">
    <property type="term" value="F:3-isopropylmalate dehydratase activity"/>
    <property type="evidence" value="ECO:0007669"/>
    <property type="project" value="UniProtKB-UniRule"/>
</dbReference>
<dbReference type="SUPFAM" id="SSF53732">
    <property type="entry name" value="Aconitase iron-sulfur domain"/>
    <property type="match status" value="1"/>
</dbReference>
<name>A0A429FZY7_9CREN</name>
<evidence type="ECO:0000259" key="7">
    <source>
        <dbReference type="Pfam" id="PF00330"/>
    </source>
</evidence>
<keyword evidence="3 6" id="KW-0408">Iron</keyword>
<keyword evidence="5 6" id="KW-0456">Lyase</keyword>
<gene>
    <name evidence="6" type="primary">leuC</name>
    <name evidence="8" type="ORF">D9Q81_08945</name>
</gene>
<keyword evidence="2 6" id="KW-0479">Metal-binding</keyword>
<evidence type="ECO:0000256" key="1">
    <source>
        <dbReference type="ARBA" id="ARBA00022485"/>
    </source>
</evidence>
<dbReference type="InterPro" id="IPR015931">
    <property type="entry name" value="Acnase/IPM_dHydase_lsu_aba_1/3"/>
</dbReference>
<keyword evidence="6" id="KW-0432">Leucine biosynthesis</keyword>
<dbReference type="InterPro" id="IPR011826">
    <property type="entry name" value="HAcnase/IPMdehydase_lsu_prok"/>
</dbReference>
<dbReference type="UniPathway" id="UPA00048">
    <property type="reaction ID" value="UER00071"/>
</dbReference>
<keyword evidence="1 6" id="KW-0004">4Fe-4S</keyword>
<keyword evidence="6" id="KW-0028">Amino-acid biosynthesis</keyword>
<dbReference type="Proteomes" id="UP000278149">
    <property type="component" value="Unassembled WGS sequence"/>
</dbReference>
<dbReference type="PANTHER" id="PTHR43822">
    <property type="entry name" value="HOMOACONITASE, MITOCHONDRIAL-RELATED"/>
    <property type="match status" value="1"/>
</dbReference>
<dbReference type="InterPro" id="IPR033941">
    <property type="entry name" value="IPMI_cat"/>
</dbReference>
<dbReference type="GO" id="GO:0046872">
    <property type="term" value="F:metal ion binding"/>
    <property type="evidence" value="ECO:0007669"/>
    <property type="project" value="UniProtKB-KW"/>
</dbReference>
<dbReference type="NCBIfam" id="TIGR01343">
    <property type="entry name" value="hacA_fam"/>
    <property type="match status" value="1"/>
</dbReference>
<evidence type="ECO:0000256" key="2">
    <source>
        <dbReference type="ARBA" id="ARBA00022723"/>
    </source>
</evidence>
<comment type="catalytic activity">
    <reaction evidence="6">
        <text>(2R,3S)-3-isopropylmalate = (2S)-2-isopropylmalate</text>
        <dbReference type="Rhea" id="RHEA:32287"/>
        <dbReference type="ChEBI" id="CHEBI:1178"/>
        <dbReference type="ChEBI" id="CHEBI:35121"/>
        <dbReference type="EC" id="4.2.1.33"/>
    </reaction>
</comment>
<dbReference type="Pfam" id="PF00330">
    <property type="entry name" value="Aconitase"/>
    <property type="match status" value="2"/>
</dbReference>
<evidence type="ECO:0000256" key="6">
    <source>
        <dbReference type="HAMAP-Rule" id="MF_01027"/>
    </source>
</evidence>
<feature type="domain" description="Aconitase/3-isopropylmalate dehydratase large subunit alpha/beta/alpha" evidence="7">
    <location>
        <begin position="283"/>
        <end position="405"/>
    </location>
</feature>
<dbReference type="GO" id="GO:0051539">
    <property type="term" value="F:4 iron, 4 sulfur cluster binding"/>
    <property type="evidence" value="ECO:0007669"/>
    <property type="project" value="UniProtKB-KW"/>
</dbReference>
<dbReference type="NCBIfam" id="NF001614">
    <property type="entry name" value="PRK00402.1"/>
    <property type="match status" value="1"/>
</dbReference>
<comment type="similarity">
    <text evidence="6">Belongs to the aconitase/IPM isomerase family. LeuC type 2 subfamily.</text>
</comment>
<dbReference type="InterPro" id="IPR050067">
    <property type="entry name" value="IPM_dehydratase_rel_enz"/>
</dbReference>
<dbReference type="PROSITE" id="PS01244">
    <property type="entry name" value="ACONITASE_2"/>
    <property type="match status" value="1"/>
</dbReference>
<comment type="function">
    <text evidence="6">Catalyzes the isomerization between 2-isopropylmalate and 3-isopropylmalate, via the formation of 2-isopropylmaleate.</text>
</comment>
<evidence type="ECO:0000256" key="4">
    <source>
        <dbReference type="ARBA" id="ARBA00023014"/>
    </source>
</evidence>
<dbReference type="PANTHER" id="PTHR43822:SF2">
    <property type="entry name" value="HOMOACONITASE, MITOCHONDRIAL"/>
    <property type="match status" value="1"/>
</dbReference>
<dbReference type="GO" id="GO:0009098">
    <property type="term" value="P:L-leucine biosynthetic process"/>
    <property type="evidence" value="ECO:0007669"/>
    <property type="project" value="UniProtKB-UniRule"/>
</dbReference>
<accession>A0A429FZY7</accession>
<evidence type="ECO:0000256" key="5">
    <source>
        <dbReference type="ARBA" id="ARBA00023239"/>
    </source>
</evidence>
<keyword evidence="4 6" id="KW-0411">Iron-sulfur</keyword>
<dbReference type="InterPro" id="IPR006251">
    <property type="entry name" value="Homoacnase/IPMdehydase_lsu"/>
</dbReference>
<dbReference type="AlphaFoldDB" id="A0A429FZY7"/>